<keyword evidence="5 10" id="KW-0812">Transmembrane</keyword>
<evidence type="ECO:0000256" key="1">
    <source>
        <dbReference type="ARBA" id="ARBA00004571"/>
    </source>
</evidence>
<feature type="chain" id="PRO_5045880642" evidence="12">
    <location>
        <begin position="24"/>
        <end position="724"/>
    </location>
</feature>
<keyword evidence="9 10" id="KW-0998">Cell outer membrane</keyword>
<feature type="signal peptide" evidence="12">
    <location>
        <begin position="1"/>
        <end position="23"/>
    </location>
</feature>
<evidence type="ECO:0000256" key="10">
    <source>
        <dbReference type="PROSITE-ProRule" id="PRU01360"/>
    </source>
</evidence>
<keyword evidence="8 15" id="KW-0675">Receptor</keyword>
<keyword evidence="7 10" id="KW-0472">Membrane</keyword>
<evidence type="ECO:0000256" key="2">
    <source>
        <dbReference type="ARBA" id="ARBA00009810"/>
    </source>
</evidence>
<keyword evidence="3 10" id="KW-0813">Transport</keyword>
<dbReference type="InterPro" id="IPR037066">
    <property type="entry name" value="Plug_dom_sf"/>
</dbReference>
<name>A0ABT8DX99_9BURK</name>
<reference evidence="15 16" key="1">
    <citation type="submission" date="2023-06" db="EMBL/GenBank/DDBJ databases">
        <title>Pelomonas sp. PFR6 16S ribosomal RNA gene Genome sequencing and assembly.</title>
        <authorList>
            <person name="Woo H."/>
        </authorList>
    </citation>
    <scope>NUCLEOTIDE SEQUENCE [LARGE SCALE GENOMIC DNA]</scope>
    <source>
        <strain evidence="15 16">PFR6</strain>
    </source>
</reference>
<evidence type="ECO:0000259" key="14">
    <source>
        <dbReference type="Pfam" id="PF07715"/>
    </source>
</evidence>
<dbReference type="RefSeq" id="WP_290359631.1">
    <property type="nucleotide sequence ID" value="NZ_JAUHHC010000003.1"/>
</dbReference>
<evidence type="ECO:0000256" key="5">
    <source>
        <dbReference type="ARBA" id="ARBA00022692"/>
    </source>
</evidence>
<dbReference type="InterPro" id="IPR039426">
    <property type="entry name" value="TonB-dep_rcpt-like"/>
</dbReference>
<dbReference type="Gene3D" id="2.40.170.20">
    <property type="entry name" value="TonB-dependent receptor, beta-barrel domain"/>
    <property type="match status" value="1"/>
</dbReference>
<keyword evidence="16" id="KW-1185">Reference proteome</keyword>
<dbReference type="InterPro" id="IPR000531">
    <property type="entry name" value="Beta-barrel_TonB"/>
</dbReference>
<feature type="domain" description="TonB-dependent receptor-like beta-barrel" evidence="13">
    <location>
        <begin position="194"/>
        <end position="690"/>
    </location>
</feature>
<dbReference type="InterPro" id="IPR036942">
    <property type="entry name" value="Beta-barrel_TonB_sf"/>
</dbReference>
<evidence type="ECO:0000256" key="12">
    <source>
        <dbReference type="SAM" id="SignalP"/>
    </source>
</evidence>
<protein>
    <submittedName>
        <fullName evidence="15">TonB-dependent receptor</fullName>
    </submittedName>
</protein>
<gene>
    <name evidence="15" type="ORF">QWJ38_13645</name>
</gene>
<evidence type="ECO:0000259" key="13">
    <source>
        <dbReference type="Pfam" id="PF00593"/>
    </source>
</evidence>
<feature type="domain" description="TonB-dependent receptor plug" evidence="14">
    <location>
        <begin position="65"/>
        <end position="168"/>
    </location>
</feature>
<evidence type="ECO:0000256" key="4">
    <source>
        <dbReference type="ARBA" id="ARBA00022452"/>
    </source>
</evidence>
<dbReference type="Gene3D" id="2.170.130.10">
    <property type="entry name" value="TonB-dependent receptor, plug domain"/>
    <property type="match status" value="1"/>
</dbReference>
<evidence type="ECO:0000313" key="15">
    <source>
        <dbReference type="EMBL" id="MDN3921332.1"/>
    </source>
</evidence>
<comment type="subcellular location">
    <subcellularLocation>
        <location evidence="1 10">Cell outer membrane</location>
        <topology evidence="1 10">Multi-pass membrane protein</topology>
    </subcellularLocation>
</comment>
<keyword evidence="4 10" id="KW-1134">Transmembrane beta strand</keyword>
<evidence type="ECO:0000256" key="8">
    <source>
        <dbReference type="ARBA" id="ARBA00023170"/>
    </source>
</evidence>
<sequence length="724" mass="78727">MRQVPASLSTLLLLASSISTAYAQQAAPAPAAAASAPADATVSDQQPNRLATTVVTGTRTAKVIDKIPGAINVVSREDIARTQAVTEDATAVLARTVPGYSESSQAMSNTGENLRGRIALRLFDGVPQGSPLREGTRNATFTDMGIVGRIEVINGPSASEGVGAAGGIINYISKSPTKKGNEFQLFTRYTTQFEDDSGGFKVGLNWMRKDDDYDLLVSGSHIDRGMTYDGQPRRIGLNTSGSVADSKADNLFVKGGFDFGTDKSQRIQASLSKFKIEGNNQYRLVDGDRATGVTNTSERGAVPGSRAEFNDFEQATAAYINKNLFGGTFNVDVYAARQAMRYPAENGDDRQDPLIAPLGSLWDQSEILTKKKGLRTGWTGEDMFAVSGLEFRGGIDFVEDNAQQRLALTDRVWVPPMIYRSMAPYAQLSYDIGPVSLSGGLRYEDGKLRVDDYTTTYFRKRVFVQGGTLDYTATLPNIGAVVHLPNDWSAYMSLSKGFTLPNVGIPLRNINYPGQSVEGILDLQAIIVKNKEIGANWRGRNASFGVSLYESQSDLGVSLSVDPATNDFIMNRAPVNIRGLELSGDASLSKEWKVSGLYSRILGKTTFVAGGPLDRRMGVNDVNPDKLGGTATWNFMPHGDVSLSGTRLLSRDLNIGTSNEEHTRGYTLFDLAGNYDFGRYGRLTLGIENLTDKFYILSWSQLAGFRNYWSGRGRTYSISHTLTF</sequence>
<dbReference type="CDD" id="cd01347">
    <property type="entry name" value="ligand_gated_channel"/>
    <property type="match status" value="1"/>
</dbReference>
<organism evidence="15 16">
    <name type="scientific">Roseateles violae</name>
    <dbReference type="NCBI Taxonomy" id="3058042"/>
    <lineage>
        <taxon>Bacteria</taxon>
        <taxon>Pseudomonadati</taxon>
        <taxon>Pseudomonadota</taxon>
        <taxon>Betaproteobacteria</taxon>
        <taxon>Burkholderiales</taxon>
        <taxon>Sphaerotilaceae</taxon>
        <taxon>Roseateles</taxon>
    </lineage>
</organism>
<dbReference type="PANTHER" id="PTHR30069">
    <property type="entry name" value="TONB-DEPENDENT OUTER MEMBRANE RECEPTOR"/>
    <property type="match status" value="1"/>
</dbReference>
<dbReference type="Pfam" id="PF00593">
    <property type="entry name" value="TonB_dep_Rec_b-barrel"/>
    <property type="match status" value="1"/>
</dbReference>
<evidence type="ECO:0000256" key="9">
    <source>
        <dbReference type="ARBA" id="ARBA00023237"/>
    </source>
</evidence>
<evidence type="ECO:0000256" key="7">
    <source>
        <dbReference type="ARBA" id="ARBA00023136"/>
    </source>
</evidence>
<dbReference type="EMBL" id="JAUHHC010000003">
    <property type="protein sequence ID" value="MDN3921332.1"/>
    <property type="molecule type" value="Genomic_DNA"/>
</dbReference>
<evidence type="ECO:0000256" key="3">
    <source>
        <dbReference type="ARBA" id="ARBA00022448"/>
    </source>
</evidence>
<keyword evidence="6 11" id="KW-0798">TonB box</keyword>
<comment type="similarity">
    <text evidence="2 10 11">Belongs to the TonB-dependent receptor family.</text>
</comment>
<evidence type="ECO:0000313" key="16">
    <source>
        <dbReference type="Proteomes" id="UP001228044"/>
    </source>
</evidence>
<dbReference type="PROSITE" id="PS52016">
    <property type="entry name" value="TONB_DEPENDENT_REC_3"/>
    <property type="match status" value="1"/>
</dbReference>
<evidence type="ECO:0000256" key="6">
    <source>
        <dbReference type="ARBA" id="ARBA00023077"/>
    </source>
</evidence>
<dbReference type="Pfam" id="PF07715">
    <property type="entry name" value="Plug"/>
    <property type="match status" value="1"/>
</dbReference>
<comment type="caution">
    <text evidence="15">The sequence shown here is derived from an EMBL/GenBank/DDBJ whole genome shotgun (WGS) entry which is preliminary data.</text>
</comment>
<evidence type="ECO:0000256" key="11">
    <source>
        <dbReference type="RuleBase" id="RU003357"/>
    </source>
</evidence>
<dbReference type="Proteomes" id="UP001228044">
    <property type="component" value="Unassembled WGS sequence"/>
</dbReference>
<dbReference type="InterPro" id="IPR012910">
    <property type="entry name" value="Plug_dom"/>
</dbReference>
<accession>A0ABT8DX99</accession>
<dbReference type="PANTHER" id="PTHR30069:SF42">
    <property type="entry name" value="FERRIC AEROBACTIN RECEPTOR"/>
    <property type="match status" value="1"/>
</dbReference>
<keyword evidence="12" id="KW-0732">Signal</keyword>
<proteinExistence type="inferred from homology"/>
<dbReference type="SUPFAM" id="SSF56935">
    <property type="entry name" value="Porins"/>
    <property type="match status" value="1"/>
</dbReference>